<evidence type="ECO:0000256" key="11">
    <source>
        <dbReference type="ARBA" id="ARBA00023136"/>
    </source>
</evidence>
<dbReference type="PANTHER" id="PTHR10849:SF24">
    <property type="entry name" value="NADH-QUINONE OXIDOREDUCTASE SUBUNIT I 2"/>
    <property type="match status" value="1"/>
</dbReference>
<proteinExistence type="inferred from homology"/>
<dbReference type="InterPro" id="IPR017900">
    <property type="entry name" value="4Fe4S_Fe_S_CS"/>
</dbReference>
<evidence type="ECO:0000256" key="13">
    <source>
        <dbReference type="SAM" id="MobiDB-lite"/>
    </source>
</evidence>
<feature type="binding site" evidence="12">
    <location>
        <position position="120"/>
    </location>
    <ligand>
        <name>[4Fe-4S] cluster</name>
        <dbReference type="ChEBI" id="CHEBI:49883"/>
        <label>2</label>
    </ligand>
</feature>
<feature type="domain" description="4Fe-4S ferredoxin-type" evidence="14">
    <location>
        <begin position="62"/>
        <end position="94"/>
    </location>
</feature>
<organism evidence="15">
    <name type="scientific">Schlesneria paludicola</name>
    <dbReference type="NCBI Taxonomy" id="360056"/>
    <lineage>
        <taxon>Bacteria</taxon>
        <taxon>Pseudomonadati</taxon>
        <taxon>Planctomycetota</taxon>
        <taxon>Planctomycetia</taxon>
        <taxon>Planctomycetales</taxon>
        <taxon>Planctomycetaceae</taxon>
        <taxon>Schlesneria</taxon>
    </lineage>
</organism>
<feature type="binding site" evidence="12">
    <location>
        <position position="74"/>
    </location>
    <ligand>
        <name>[4Fe-4S] cluster</name>
        <dbReference type="ChEBI" id="CHEBI:49883"/>
        <label>1</label>
    </ligand>
</feature>
<feature type="binding site" evidence="12">
    <location>
        <position position="123"/>
    </location>
    <ligand>
        <name>[4Fe-4S] cluster</name>
        <dbReference type="ChEBI" id="CHEBI:49883"/>
        <label>2</label>
    </ligand>
</feature>
<dbReference type="InterPro" id="IPR010226">
    <property type="entry name" value="NADH_quinone_OxRdtase_chainI"/>
</dbReference>
<dbReference type="Gene3D" id="3.30.70.3270">
    <property type="match status" value="1"/>
</dbReference>
<evidence type="ECO:0000256" key="4">
    <source>
        <dbReference type="ARBA" id="ARBA00022723"/>
    </source>
</evidence>
<dbReference type="NCBIfam" id="TIGR01971">
    <property type="entry name" value="NuoI"/>
    <property type="match status" value="1"/>
</dbReference>
<keyword evidence="3 12" id="KW-0874">Quinone</keyword>
<keyword evidence="5" id="KW-0677">Repeat</keyword>
<dbReference type="PROSITE" id="PS00198">
    <property type="entry name" value="4FE4S_FER_1"/>
    <property type="match status" value="2"/>
</dbReference>
<feature type="binding site" evidence="12">
    <location>
        <position position="130"/>
    </location>
    <ligand>
        <name>[4Fe-4S] cluster</name>
        <dbReference type="ChEBI" id="CHEBI:49883"/>
        <label>1</label>
    </ligand>
</feature>
<dbReference type="SUPFAM" id="SSF54862">
    <property type="entry name" value="4Fe-4S ferredoxins"/>
    <property type="match status" value="1"/>
</dbReference>
<evidence type="ECO:0000256" key="9">
    <source>
        <dbReference type="ARBA" id="ARBA00023027"/>
    </source>
</evidence>
<dbReference type="GO" id="GO:0050136">
    <property type="term" value="F:NADH dehydrogenase (quinone) (non-electrogenic) activity"/>
    <property type="evidence" value="ECO:0007669"/>
    <property type="project" value="UniProtKB-UniRule"/>
</dbReference>
<evidence type="ECO:0000259" key="14">
    <source>
        <dbReference type="PROSITE" id="PS51379"/>
    </source>
</evidence>
<evidence type="ECO:0000313" key="15">
    <source>
        <dbReference type="EMBL" id="HEN15955.1"/>
    </source>
</evidence>
<evidence type="ECO:0000256" key="6">
    <source>
        <dbReference type="ARBA" id="ARBA00022967"/>
    </source>
</evidence>
<comment type="subunit">
    <text evidence="12">NDH-1 is composed of 14 different subunits. Subunits NuoA, H, J, K, L, M, N constitute the membrane sector of the complex.</text>
</comment>
<evidence type="ECO:0000256" key="12">
    <source>
        <dbReference type="HAMAP-Rule" id="MF_01351"/>
    </source>
</evidence>
<evidence type="ECO:0000256" key="1">
    <source>
        <dbReference type="ARBA" id="ARBA00022475"/>
    </source>
</evidence>
<dbReference type="GO" id="GO:0005886">
    <property type="term" value="C:plasma membrane"/>
    <property type="evidence" value="ECO:0007669"/>
    <property type="project" value="UniProtKB-SubCell"/>
</dbReference>
<dbReference type="GO" id="GO:0005506">
    <property type="term" value="F:iron ion binding"/>
    <property type="evidence" value="ECO:0007669"/>
    <property type="project" value="UniProtKB-UniRule"/>
</dbReference>
<dbReference type="GO" id="GO:0048038">
    <property type="term" value="F:quinone binding"/>
    <property type="evidence" value="ECO:0007669"/>
    <property type="project" value="UniProtKB-KW"/>
</dbReference>
<keyword evidence="1 12" id="KW-1003">Cell membrane</keyword>
<evidence type="ECO:0000256" key="3">
    <source>
        <dbReference type="ARBA" id="ARBA00022719"/>
    </source>
</evidence>
<feature type="binding site" evidence="12">
    <location>
        <position position="84"/>
    </location>
    <ligand>
        <name>[4Fe-4S] cluster</name>
        <dbReference type="ChEBI" id="CHEBI:49883"/>
        <label>2</label>
    </ligand>
</feature>
<sequence>MPISAADVTWVEEPPMNFWEATFLPAIFQGLSVTASHIDGASVTEQYPEQKPDLPMNYRGVHRLNRDEQGRVKCVACMMCATACPARCITIEAAEAPKTDPLWDGRDKYPASFVLDELKCIYCGMCEEACPCDAIELTHIYDVTGFSREEMLFNKEKLLKVFDETKDCPKDPVRTHRGRLSGTSEFDRLPPLAPATSVNPDDRAAKALSPGVIS</sequence>
<dbReference type="HAMAP" id="MF_01351">
    <property type="entry name" value="NDH1_NuoI"/>
    <property type="match status" value="1"/>
</dbReference>
<dbReference type="InterPro" id="IPR017896">
    <property type="entry name" value="4Fe4S_Fe-S-bd"/>
</dbReference>
<comment type="subcellular location">
    <subcellularLocation>
        <location evidence="12">Cell membrane</location>
        <topology evidence="12">Peripheral membrane protein</topology>
    </subcellularLocation>
</comment>
<keyword evidence="9 12" id="KW-0520">NAD</keyword>
<comment type="similarity">
    <text evidence="12">Belongs to the complex I 23 kDa subunit family.</text>
</comment>
<feature type="binding site" evidence="12">
    <location>
        <position position="80"/>
    </location>
    <ligand>
        <name>[4Fe-4S] cluster</name>
        <dbReference type="ChEBI" id="CHEBI:49883"/>
        <label>1</label>
    </ligand>
</feature>
<keyword evidence="11 12" id="KW-0472">Membrane</keyword>
<keyword evidence="7 12" id="KW-0408">Iron</keyword>
<keyword evidence="6 12" id="KW-1278">Translocase</keyword>
<feature type="region of interest" description="Disordered" evidence="13">
    <location>
        <begin position="170"/>
        <end position="214"/>
    </location>
</feature>
<feature type="binding site" evidence="12">
    <location>
        <position position="126"/>
    </location>
    <ligand>
        <name>[4Fe-4S] cluster</name>
        <dbReference type="ChEBI" id="CHEBI:49883"/>
        <label>2</label>
    </ligand>
</feature>
<gene>
    <name evidence="12" type="primary">nuoI</name>
    <name evidence="15" type="ORF">ENQ76_10870</name>
</gene>
<name>A0A7C2P6G6_9PLAN</name>
<evidence type="ECO:0000256" key="2">
    <source>
        <dbReference type="ARBA" id="ARBA00022485"/>
    </source>
</evidence>
<evidence type="ECO:0000256" key="8">
    <source>
        <dbReference type="ARBA" id="ARBA00023014"/>
    </source>
</evidence>
<dbReference type="PROSITE" id="PS51379">
    <property type="entry name" value="4FE4S_FER_2"/>
    <property type="match status" value="2"/>
</dbReference>
<keyword evidence="8 12" id="KW-0411">Iron-sulfur</keyword>
<dbReference type="GO" id="GO:0051539">
    <property type="term" value="F:4 iron, 4 sulfur cluster binding"/>
    <property type="evidence" value="ECO:0007669"/>
    <property type="project" value="UniProtKB-KW"/>
</dbReference>
<dbReference type="PANTHER" id="PTHR10849">
    <property type="entry name" value="NADH DEHYDROGENASE UBIQUINONE IRON-SULFUR PROTEIN 8, MITOCHONDRIAL"/>
    <property type="match status" value="1"/>
</dbReference>
<keyword evidence="10 12" id="KW-0830">Ubiquinone</keyword>
<comment type="catalytic activity">
    <reaction evidence="12">
        <text>a quinone + NADH + 5 H(+)(in) = a quinol + NAD(+) + 4 H(+)(out)</text>
        <dbReference type="Rhea" id="RHEA:57888"/>
        <dbReference type="ChEBI" id="CHEBI:15378"/>
        <dbReference type="ChEBI" id="CHEBI:24646"/>
        <dbReference type="ChEBI" id="CHEBI:57540"/>
        <dbReference type="ChEBI" id="CHEBI:57945"/>
        <dbReference type="ChEBI" id="CHEBI:132124"/>
    </reaction>
</comment>
<feature type="domain" description="4Fe-4S ferredoxin-type" evidence="14">
    <location>
        <begin position="111"/>
        <end position="140"/>
    </location>
</feature>
<feature type="binding site" evidence="12">
    <location>
        <position position="77"/>
    </location>
    <ligand>
        <name>[4Fe-4S] cluster</name>
        <dbReference type="ChEBI" id="CHEBI:49883"/>
        <label>1</label>
    </ligand>
</feature>
<keyword evidence="4 12" id="KW-0479">Metal-binding</keyword>
<dbReference type="AlphaFoldDB" id="A0A7C2P6G6"/>
<reference evidence="15" key="1">
    <citation type="journal article" date="2020" name="mSystems">
        <title>Genome- and Community-Level Interaction Insights into Carbon Utilization and Element Cycling Functions of Hydrothermarchaeota in Hydrothermal Sediment.</title>
        <authorList>
            <person name="Zhou Z."/>
            <person name="Liu Y."/>
            <person name="Xu W."/>
            <person name="Pan J."/>
            <person name="Luo Z.H."/>
            <person name="Li M."/>
        </authorList>
    </citation>
    <scope>NUCLEOTIDE SEQUENCE [LARGE SCALE GENOMIC DNA]</scope>
    <source>
        <strain evidence="15">SpSt-339</strain>
    </source>
</reference>
<protein>
    <recommendedName>
        <fullName evidence="12">NADH-quinone oxidoreductase subunit I</fullName>
        <ecNumber evidence="12">7.1.1.-</ecNumber>
    </recommendedName>
    <alternativeName>
        <fullName evidence="12">NADH dehydrogenase I subunit I</fullName>
    </alternativeName>
    <alternativeName>
        <fullName evidence="12">NDH-1 subunit I</fullName>
    </alternativeName>
</protein>
<keyword evidence="2 12" id="KW-0004">4Fe-4S</keyword>
<comment type="caution">
    <text evidence="15">The sequence shown here is derived from an EMBL/GenBank/DDBJ whole genome shotgun (WGS) entry which is preliminary data.</text>
</comment>
<comment type="function">
    <text evidence="12">NDH-1 shuttles electrons from NADH, via FMN and iron-sulfur (Fe-S) centers, to quinones in the respiratory chain. The immediate electron acceptor for the enzyme in this species is believed to be ubiquinone. Couples the redox reaction to proton translocation (for every two electrons transferred, four hydrogen ions are translocated across the cytoplasmic membrane), and thus conserves the redox energy in a proton gradient.</text>
</comment>
<dbReference type="EMBL" id="DSOK01000302">
    <property type="protein sequence ID" value="HEN15955.1"/>
    <property type="molecule type" value="Genomic_DNA"/>
</dbReference>
<accession>A0A7C2P6G6</accession>
<evidence type="ECO:0000256" key="5">
    <source>
        <dbReference type="ARBA" id="ARBA00022737"/>
    </source>
</evidence>
<dbReference type="Pfam" id="PF12838">
    <property type="entry name" value="Fer4_7"/>
    <property type="match status" value="1"/>
</dbReference>
<evidence type="ECO:0000256" key="7">
    <source>
        <dbReference type="ARBA" id="ARBA00023004"/>
    </source>
</evidence>
<dbReference type="EC" id="7.1.1.-" evidence="12"/>
<evidence type="ECO:0000256" key="10">
    <source>
        <dbReference type="ARBA" id="ARBA00023075"/>
    </source>
</evidence>
<comment type="cofactor">
    <cofactor evidence="12">
        <name>[4Fe-4S] cluster</name>
        <dbReference type="ChEBI" id="CHEBI:49883"/>
    </cofactor>
    <text evidence="12">Binds 2 [4Fe-4S] clusters per subunit.</text>
</comment>